<dbReference type="InterPro" id="IPR018580">
    <property type="entry name" value="Uncharacterised_YfhO"/>
</dbReference>
<protein>
    <recommendedName>
        <fullName evidence="5">YfhO family protein</fullName>
    </recommendedName>
</protein>
<keyword evidence="2" id="KW-1133">Transmembrane helix</keyword>
<evidence type="ECO:0000313" key="4">
    <source>
        <dbReference type="Proteomes" id="UP001168528"/>
    </source>
</evidence>
<feature type="transmembrane region" description="Helical" evidence="2">
    <location>
        <begin position="12"/>
        <end position="32"/>
    </location>
</feature>
<keyword evidence="2" id="KW-0472">Membrane</keyword>
<feature type="transmembrane region" description="Helical" evidence="2">
    <location>
        <begin position="194"/>
        <end position="214"/>
    </location>
</feature>
<evidence type="ECO:0000256" key="2">
    <source>
        <dbReference type="SAM" id="Phobius"/>
    </source>
</evidence>
<sequence>MKAFYNLQRFWPHLLVLLTFLLITFIYFSPVIEGKTLVQPDIVRAKGAATEINKYHEKTGKWPMWTNSMFGGMPSVLVGTDYPNSWGTRLGRFYIQILPEPASFVFLYLIGFYILLIALGSNYWLAFLGAIAFAFGSYNFLNIVAGHNSKVIAIGYLPPIIAGVILAFKGRYWLGGALMGLFLSLHLYGNHIQITYYLLLTLAIYGIYELVYAIREKRLKGYLRAVGVLVISTALAFGSHASRLMTTREYSKESNRGQSELVKNDGQTNKGSMDRDYAFHWSYGKLETL</sequence>
<accession>A0ABT8RIY9</accession>
<dbReference type="Proteomes" id="UP001168528">
    <property type="component" value="Unassembled WGS sequence"/>
</dbReference>
<feature type="transmembrane region" description="Helical" evidence="2">
    <location>
        <begin position="153"/>
        <end position="174"/>
    </location>
</feature>
<organism evidence="3 4">
    <name type="scientific">Rhodocytophaga aerolata</name>
    <dbReference type="NCBI Taxonomy" id="455078"/>
    <lineage>
        <taxon>Bacteria</taxon>
        <taxon>Pseudomonadati</taxon>
        <taxon>Bacteroidota</taxon>
        <taxon>Cytophagia</taxon>
        <taxon>Cytophagales</taxon>
        <taxon>Rhodocytophagaceae</taxon>
        <taxon>Rhodocytophaga</taxon>
    </lineage>
</organism>
<gene>
    <name evidence="3" type="ORF">Q0590_34030</name>
</gene>
<evidence type="ECO:0000313" key="3">
    <source>
        <dbReference type="EMBL" id="MDO1451344.1"/>
    </source>
</evidence>
<dbReference type="PANTHER" id="PTHR38454:SF1">
    <property type="entry name" value="INTEGRAL MEMBRANE PROTEIN"/>
    <property type="match status" value="1"/>
</dbReference>
<feature type="transmembrane region" description="Helical" evidence="2">
    <location>
        <begin position="97"/>
        <end position="117"/>
    </location>
</feature>
<name>A0ABT8RIY9_9BACT</name>
<feature type="transmembrane region" description="Helical" evidence="2">
    <location>
        <begin position="221"/>
        <end position="241"/>
    </location>
</feature>
<dbReference type="PANTHER" id="PTHR38454">
    <property type="entry name" value="INTEGRAL MEMBRANE PROTEIN-RELATED"/>
    <property type="match status" value="1"/>
</dbReference>
<feature type="region of interest" description="Disordered" evidence="1">
    <location>
        <begin position="249"/>
        <end position="269"/>
    </location>
</feature>
<feature type="non-terminal residue" evidence="3">
    <location>
        <position position="289"/>
    </location>
</feature>
<reference evidence="3" key="1">
    <citation type="submission" date="2023-07" db="EMBL/GenBank/DDBJ databases">
        <title>The genome sequence of Rhodocytophaga aerolata KACC 12507.</title>
        <authorList>
            <person name="Zhang X."/>
        </authorList>
    </citation>
    <scope>NUCLEOTIDE SEQUENCE</scope>
    <source>
        <strain evidence="3">KACC 12507</strain>
    </source>
</reference>
<comment type="caution">
    <text evidence="3">The sequence shown here is derived from an EMBL/GenBank/DDBJ whole genome shotgun (WGS) entry which is preliminary data.</text>
</comment>
<dbReference type="EMBL" id="JAUKPO010000053">
    <property type="protein sequence ID" value="MDO1451344.1"/>
    <property type="molecule type" value="Genomic_DNA"/>
</dbReference>
<keyword evidence="4" id="KW-1185">Reference proteome</keyword>
<feature type="transmembrane region" description="Helical" evidence="2">
    <location>
        <begin position="123"/>
        <end position="141"/>
    </location>
</feature>
<proteinExistence type="predicted"/>
<evidence type="ECO:0000256" key="1">
    <source>
        <dbReference type="SAM" id="MobiDB-lite"/>
    </source>
</evidence>
<keyword evidence="2" id="KW-0812">Transmembrane</keyword>
<evidence type="ECO:0008006" key="5">
    <source>
        <dbReference type="Google" id="ProtNLM"/>
    </source>
</evidence>